<dbReference type="GO" id="GO:0015935">
    <property type="term" value="C:small ribosomal subunit"/>
    <property type="evidence" value="ECO:0007669"/>
    <property type="project" value="InterPro"/>
</dbReference>
<comment type="function">
    <text evidence="7">Located at the back of the 30S subunit body where it stabilizes the conformation of the head with respect to the body.</text>
</comment>
<comment type="caution">
    <text evidence="10">The sequence shown here is derived from an EMBL/GenBank/DDBJ whole genome shotgun (WGS) entry which is preliminary data.</text>
</comment>
<dbReference type="AlphaFoldDB" id="A0A0G0Y972"/>
<dbReference type="GO" id="GO:0003735">
    <property type="term" value="F:structural constituent of ribosome"/>
    <property type="evidence" value="ECO:0007669"/>
    <property type="project" value="UniProtKB-UniRule"/>
</dbReference>
<evidence type="ECO:0000256" key="2">
    <source>
        <dbReference type="ARBA" id="ARBA00022730"/>
    </source>
</evidence>
<evidence type="ECO:0000256" key="1">
    <source>
        <dbReference type="ARBA" id="ARBA00008945"/>
    </source>
</evidence>
<keyword evidence="5 7" id="KW-0687">Ribonucleoprotein</keyword>
<comment type="similarity">
    <text evidence="1 7 8">Belongs to the universal ribosomal protein uS5 family.</text>
</comment>
<evidence type="ECO:0000313" key="11">
    <source>
        <dbReference type="Proteomes" id="UP000034160"/>
    </source>
</evidence>
<sequence>MRRNNNSNYIPEVKEFEEKVVQVNRVSKKTKGGNHMSFAALVVVGDKKGRVGAGLGKAPDVAAAVGKATLYAKRHFITVPMKGTTIPHEVRLKMGAAQIIMKPAPVGTGVIAGGTVRAVLEAAGVRDVVSKILGTKNKISNVYAAIAALKSLRSLEK</sequence>
<dbReference type="InterPro" id="IPR005712">
    <property type="entry name" value="Ribosomal_uS5_bac-type"/>
</dbReference>
<keyword evidence="2 7" id="KW-0699">rRNA-binding</keyword>
<dbReference type="HAMAP" id="MF_01307_B">
    <property type="entry name" value="Ribosomal_uS5_B"/>
    <property type="match status" value="1"/>
</dbReference>
<dbReference type="InterPro" id="IPR000851">
    <property type="entry name" value="Ribosomal_uS5"/>
</dbReference>
<dbReference type="PANTHER" id="PTHR48277:SF1">
    <property type="entry name" value="MITOCHONDRIAL RIBOSOMAL PROTEIN S5"/>
    <property type="match status" value="1"/>
</dbReference>
<dbReference type="InterPro" id="IPR014721">
    <property type="entry name" value="Ribsml_uS5_D2-typ_fold_subgr"/>
</dbReference>
<evidence type="ECO:0000256" key="8">
    <source>
        <dbReference type="RuleBase" id="RU003823"/>
    </source>
</evidence>
<keyword evidence="3 7" id="KW-0694">RNA-binding</keyword>
<evidence type="ECO:0000256" key="7">
    <source>
        <dbReference type="HAMAP-Rule" id="MF_01307"/>
    </source>
</evidence>
<dbReference type="InterPro" id="IPR020568">
    <property type="entry name" value="Ribosomal_Su5_D2-typ_SF"/>
</dbReference>
<feature type="domain" description="S5 DRBM" evidence="9">
    <location>
        <begin position="16"/>
        <end position="79"/>
    </location>
</feature>
<dbReference type="SUPFAM" id="SSF54211">
    <property type="entry name" value="Ribosomal protein S5 domain 2-like"/>
    <property type="match status" value="1"/>
</dbReference>
<dbReference type="PANTHER" id="PTHR48277">
    <property type="entry name" value="MITOCHONDRIAL RIBOSOMAL PROTEIN S5"/>
    <property type="match status" value="1"/>
</dbReference>
<dbReference type="Pfam" id="PF03719">
    <property type="entry name" value="Ribosomal_S5_C"/>
    <property type="match status" value="1"/>
</dbReference>
<dbReference type="PATRIC" id="fig|1618356.3.peg.88"/>
<evidence type="ECO:0000256" key="3">
    <source>
        <dbReference type="ARBA" id="ARBA00022884"/>
    </source>
</evidence>
<accession>A0A0G0Y972</accession>
<evidence type="ECO:0000256" key="4">
    <source>
        <dbReference type="ARBA" id="ARBA00022980"/>
    </source>
</evidence>
<organism evidence="10 11">
    <name type="scientific">Candidatus Amesbacteria bacterium GW2011_GWA2_42_12</name>
    <dbReference type="NCBI Taxonomy" id="1618356"/>
    <lineage>
        <taxon>Bacteria</taxon>
        <taxon>Candidatus Amesiibacteriota</taxon>
    </lineage>
</organism>
<name>A0A0G0Y972_9BACT</name>
<proteinExistence type="inferred from homology"/>
<dbReference type="InterPro" id="IPR005324">
    <property type="entry name" value="Ribosomal_uS5_C"/>
</dbReference>
<comment type="domain">
    <text evidence="7">The N-terminal domain interacts with the head of the 30S subunit; the C-terminal domain interacts with the body and contacts protein S4. The interaction surface between S4 and S5 is involved in control of translational fidelity.</text>
</comment>
<evidence type="ECO:0000259" key="9">
    <source>
        <dbReference type="PROSITE" id="PS50881"/>
    </source>
</evidence>
<evidence type="ECO:0000256" key="6">
    <source>
        <dbReference type="ARBA" id="ARBA00035255"/>
    </source>
</evidence>
<comment type="subunit">
    <text evidence="7">Part of the 30S ribosomal subunit. Contacts proteins S4 and S8.</text>
</comment>
<keyword evidence="4 7" id="KW-0689">Ribosomal protein</keyword>
<dbReference type="STRING" id="1618356.UU93_C0001G0086"/>
<protein>
    <recommendedName>
        <fullName evidence="6 7">Small ribosomal subunit protein uS5</fullName>
    </recommendedName>
</protein>
<dbReference type="SUPFAM" id="SSF54768">
    <property type="entry name" value="dsRNA-binding domain-like"/>
    <property type="match status" value="1"/>
</dbReference>
<evidence type="ECO:0000256" key="5">
    <source>
        <dbReference type="ARBA" id="ARBA00023274"/>
    </source>
</evidence>
<dbReference type="NCBIfam" id="TIGR01021">
    <property type="entry name" value="rpsE_bact"/>
    <property type="match status" value="1"/>
</dbReference>
<gene>
    <name evidence="7" type="primary">rpsE</name>
    <name evidence="10" type="ORF">UU93_C0001G0086</name>
</gene>
<dbReference type="Proteomes" id="UP000034160">
    <property type="component" value="Unassembled WGS sequence"/>
</dbReference>
<dbReference type="InterPro" id="IPR013810">
    <property type="entry name" value="Ribosomal_uS5_N"/>
</dbReference>
<evidence type="ECO:0000313" key="10">
    <source>
        <dbReference type="EMBL" id="KKS33255.1"/>
    </source>
</evidence>
<reference evidence="10 11" key="1">
    <citation type="journal article" date="2015" name="Nature">
        <title>rRNA introns, odd ribosomes, and small enigmatic genomes across a large radiation of phyla.</title>
        <authorList>
            <person name="Brown C.T."/>
            <person name="Hug L.A."/>
            <person name="Thomas B.C."/>
            <person name="Sharon I."/>
            <person name="Castelle C.J."/>
            <person name="Singh A."/>
            <person name="Wilkins M.J."/>
            <person name="Williams K.H."/>
            <person name="Banfield J.F."/>
        </authorList>
    </citation>
    <scope>NUCLEOTIDE SEQUENCE [LARGE SCALE GENOMIC DNA]</scope>
</reference>
<dbReference type="FunFam" id="3.30.230.10:FF:000002">
    <property type="entry name" value="30S ribosomal protein S5"/>
    <property type="match status" value="1"/>
</dbReference>
<dbReference type="GO" id="GO:0006412">
    <property type="term" value="P:translation"/>
    <property type="evidence" value="ECO:0007669"/>
    <property type="project" value="UniProtKB-UniRule"/>
</dbReference>
<dbReference type="Gene3D" id="3.30.160.20">
    <property type="match status" value="1"/>
</dbReference>
<dbReference type="GO" id="GO:0005737">
    <property type="term" value="C:cytoplasm"/>
    <property type="evidence" value="ECO:0007669"/>
    <property type="project" value="UniProtKB-ARBA"/>
</dbReference>
<dbReference type="Gene3D" id="3.30.230.10">
    <property type="match status" value="1"/>
</dbReference>
<dbReference type="PROSITE" id="PS50881">
    <property type="entry name" value="S5_DSRBD"/>
    <property type="match status" value="1"/>
</dbReference>
<comment type="function">
    <text evidence="7">With S4 and S12 plays an important role in translational accuracy.</text>
</comment>
<dbReference type="GO" id="GO:0019843">
    <property type="term" value="F:rRNA binding"/>
    <property type="evidence" value="ECO:0007669"/>
    <property type="project" value="UniProtKB-UniRule"/>
</dbReference>
<dbReference type="EMBL" id="LCCN01000001">
    <property type="protein sequence ID" value="KKS33255.1"/>
    <property type="molecule type" value="Genomic_DNA"/>
</dbReference>
<dbReference type="Pfam" id="PF00333">
    <property type="entry name" value="Ribosomal_S5"/>
    <property type="match status" value="1"/>
</dbReference>